<organism evidence="2 3">
    <name type="scientific">Vibrio parahaemolyticus</name>
    <dbReference type="NCBI Taxonomy" id="670"/>
    <lineage>
        <taxon>Bacteria</taxon>
        <taxon>Pseudomonadati</taxon>
        <taxon>Pseudomonadota</taxon>
        <taxon>Gammaproteobacteria</taxon>
        <taxon>Vibrionales</taxon>
        <taxon>Vibrionaceae</taxon>
        <taxon>Vibrio</taxon>
    </lineage>
</organism>
<evidence type="ECO:0000313" key="3">
    <source>
        <dbReference type="Proteomes" id="UP000726777"/>
    </source>
</evidence>
<sequence length="498" mass="58590">MKSIRFFHRRYNFTSNQKDRSRCERSLMHSLRIVTEANTAKQFEWDENLSDSNLIWLNGETSPLNSLSDEHKEQLLFTTAPTPLVRNHTKLQTRHRQYRKKIKTAITAEYKNGNDAAAKLLEEILDSSGHVSYSKIELFKTMVMSRKNQRVKMLETYLDAHNQTQSRPNLNCTFIQEGIFKIPHQWKVTNEQVSLHEYVDFTVKFLTQHFPDYPIKMVIGHDDERDAEENTGAHTHYFLSARNTITGEFDLLRSQKIVVNQYIENVGLKDKALPVDADLSVEQRKFFGEMFQKMVFDYANQNLFKQKGLIAELAPETERRSKQRQKMNQEAKLPKSQREFNFHNLMLKKQQEQLVELEHQVMNSEQKLEESNLRLNIIRGELMMLEDKQREVKKKHVVLSNQVQELRAEKQTLLMTLRTFNDELLSKLTAFCSNFFMAVHTNDLGYQDKARRFLEQAINTLWSLPEPLRLKAKALVNHLSSQSIDGRHERSQQNTNER</sequence>
<dbReference type="EMBL" id="JACVHL010000022">
    <property type="protein sequence ID" value="MCC3807117.1"/>
    <property type="molecule type" value="Genomic_DNA"/>
</dbReference>
<keyword evidence="1" id="KW-0175">Coiled coil</keyword>
<dbReference type="AlphaFoldDB" id="A0A9Q3YL08"/>
<comment type="caution">
    <text evidence="2">The sequence shown here is derived from an EMBL/GenBank/DDBJ whole genome shotgun (WGS) entry which is preliminary data.</text>
</comment>
<evidence type="ECO:0000313" key="2">
    <source>
        <dbReference type="EMBL" id="MCC3807117.1"/>
    </source>
</evidence>
<dbReference type="RefSeq" id="WP_069532858.1">
    <property type="nucleotide sequence ID" value="NZ_CP064042.1"/>
</dbReference>
<proteinExistence type="predicted"/>
<evidence type="ECO:0000256" key="1">
    <source>
        <dbReference type="SAM" id="Coils"/>
    </source>
</evidence>
<name>A0A9Q3YL08_VIBPH</name>
<dbReference type="Proteomes" id="UP000726777">
    <property type="component" value="Unassembled WGS sequence"/>
</dbReference>
<accession>A0A9Q3YL08</accession>
<gene>
    <name evidence="2" type="ORF">IB292_19065</name>
</gene>
<reference evidence="2" key="1">
    <citation type="submission" date="2020-09" db="EMBL/GenBank/DDBJ databases">
        <title>Genome sequence of Vibrio parahaemolyticus isolates.</title>
        <authorList>
            <person name="Hammerl J.A."/>
            <person name="Strauch E."/>
        </authorList>
    </citation>
    <scope>NUCLEOTIDE SEQUENCE</scope>
    <source>
        <strain evidence="2">17-VB00146</strain>
    </source>
</reference>
<protein>
    <submittedName>
        <fullName evidence="2">Uncharacterized protein</fullName>
    </submittedName>
</protein>
<feature type="coiled-coil region" evidence="1">
    <location>
        <begin position="340"/>
        <end position="423"/>
    </location>
</feature>